<reference evidence="7 8" key="1">
    <citation type="submission" date="2020-10" db="EMBL/GenBank/DDBJ databases">
        <title>Phylogeny of dyella-like bacteria.</title>
        <authorList>
            <person name="Fu J."/>
        </authorList>
    </citation>
    <scope>NUCLEOTIDE SEQUENCE [LARGE SCALE GENOMIC DNA]</scope>
    <source>
        <strain evidence="7 8">KACC 19113</strain>
    </source>
</reference>
<dbReference type="InterPro" id="IPR022764">
    <property type="entry name" value="Peptidase_S54_rhomboid_dom"/>
</dbReference>
<dbReference type="GO" id="GO:0006508">
    <property type="term" value="P:proteolysis"/>
    <property type="evidence" value="ECO:0007669"/>
    <property type="project" value="UniProtKB-KW"/>
</dbReference>
<evidence type="ECO:0000256" key="1">
    <source>
        <dbReference type="ARBA" id="ARBA00004141"/>
    </source>
</evidence>
<name>A0ABW8J3N9_9GAMM</name>
<evidence type="ECO:0000256" key="3">
    <source>
        <dbReference type="ARBA" id="ARBA00022989"/>
    </source>
</evidence>
<proteinExistence type="predicted"/>
<dbReference type="Pfam" id="PF01694">
    <property type="entry name" value="Rhomboid"/>
    <property type="match status" value="1"/>
</dbReference>
<dbReference type="GO" id="GO:0008233">
    <property type="term" value="F:peptidase activity"/>
    <property type="evidence" value="ECO:0007669"/>
    <property type="project" value="UniProtKB-KW"/>
</dbReference>
<comment type="caution">
    <text evidence="7">The sequence shown here is derived from an EMBL/GenBank/DDBJ whole genome shotgun (WGS) entry which is preliminary data.</text>
</comment>
<dbReference type="InterPro" id="IPR035952">
    <property type="entry name" value="Rhomboid-like_sf"/>
</dbReference>
<keyword evidence="7" id="KW-0645">Protease</keyword>
<keyword evidence="7" id="KW-0378">Hydrolase</keyword>
<dbReference type="EMBL" id="JADIKK010000008">
    <property type="protein sequence ID" value="MFK2876833.1"/>
    <property type="molecule type" value="Genomic_DNA"/>
</dbReference>
<dbReference type="Gene3D" id="1.20.1540.10">
    <property type="entry name" value="Rhomboid-like"/>
    <property type="match status" value="1"/>
</dbReference>
<dbReference type="Proteomes" id="UP001620339">
    <property type="component" value="Unassembled WGS sequence"/>
</dbReference>
<feature type="domain" description="Peptidase S54 rhomboid" evidence="6">
    <location>
        <begin position="61"/>
        <end position="203"/>
    </location>
</feature>
<dbReference type="PANTHER" id="PTHR43066">
    <property type="entry name" value="RHOMBOID-RELATED PROTEIN"/>
    <property type="match status" value="1"/>
</dbReference>
<feature type="transmembrane region" description="Helical" evidence="5">
    <location>
        <begin position="186"/>
        <end position="206"/>
    </location>
</feature>
<evidence type="ECO:0000256" key="2">
    <source>
        <dbReference type="ARBA" id="ARBA00022692"/>
    </source>
</evidence>
<evidence type="ECO:0000256" key="5">
    <source>
        <dbReference type="SAM" id="Phobius"/>
    </source>
</evidence>
<sequence length="220" mass="24297">MPNLPPVTRNLLIANVLVFALQLFLHDVDTLALSRYFALWPLGPDVTGAVAGGQVITVGFRFWQVVTYAFMHGGYTHILFNMMALYMFGGVIERTFGARNFTVYYFVCAVIAAVAQLLVVKFFTHGVYPTIGASGAIFGLLLAFGMLYPKEKVFLIFLPIPMPAWLFVIGYAAVELVLGVTGTQAGVAHFAHLGGMVGGYVMIQYWRGRLPLKPKRQLLR</sequence>
<keyword evidence="4 5" id="KW-0472">Membrane</keyword>
<keyword evidence="3 5" id="KW-1133">Transmembrane helix</keyword>
<keyword evidence="2 5" id="KW-0812">Transmembrane</keyword>
<feature type="transmembrane region" description="Helical" evidence="5">
    <location>
        <begin position="6"/>
        <end position="25"/>
    </location>
</feature>
<dbReference type="RefSeq" id="WP_192154631.1">
    <property type="nucleotide sequence ID" value="NZ_JADIKK010000008.1"/>
</dbReference>
<feature type="transmembrane region" description="Helical" evidence="5">
    <location>
        <begin position="101"/>
        <end position="120"/>
    </location>
</feature>
<feature type="transmembrane region" description="Helical" evidence="5">
    <location>
        <begin position="154"/>
        <end position="174"/>
    </location>
</feature>
<feature type="transmembrane region" description="Helical" evidence="5">
    <location>
        <begin position="69"/>
        <end position="89"/>
    </location>
</feature>
<evidence type="ECO:0000313" key="7">
    <source>
        <dbReference type="EMBL" id="MFK2876833.1"/>
    </source>
</evidence>
<keyword evidence="8" id="KW-1185">Reference proteome</keyword>
<dbReference type="PANTHER" id="PTHR43066:SF11">
    <property type="entry name" value="PEPTIDASE S54 RHOMBOID DOMAIN-CONTAINING PROTEIN"/>
    <property type="match status" value="1"/>
</dbReference>
<accession>A0ABW8J3N9</accession>
<organism evidence="7 8">
    <name type="scientific">Rhodanobacter hydrolyticus</name>
    <dbReference type="NCBI Taxonomy" id="2250595"/>
    <lineage>
        <taxon>Bacteria</taxon>
        <taxon>Pseudomonadati</taxon>
        <taxon>Pseudomonadota</taxon>
        <taxon>Gammaproteobacteria</taxon>
        <taxon>Lysobacterales</taxon>
        <taxon>Rhodanobacteraceae</taxon>
        <taxon>Rhodanobacter</taxon>
    </lineage>
</organism>
<evidence type="ECO:0000313" key="8">
    <source>
        <dbReference type="Proteomes" id="UP001620339"/>
    </source>
</evidence>
<evidence type="ECO:0000259" key="6">
    <source>
        <dbReference type="Pfam" id="PF01694"/>
    </source>
</evidence>
<protein>
    <submittedName>
        <fullName evidence="7">Rhomboid family intramembrane serine protease</fullName>
    </submittedName>
</protein>
<gene>
    <name evidence="7" type="ORF">ISP25_07125</name>
</gene>
<comment type="subcellular location">
    <subcellularLocation>
        <location evidence="1">Membrane</location>
        <topology evidence="1">Multi-pass membrane protein</topology>
    </subcellularLocation>
</comment>
<dbReference type="SUPFAM" id="SSF144091">
    <property type="entry name" value="Rhomboid-like"/>
    <property type="match status" value="1"/>
</dbReference>
<evidence type="ECO:0000256" key="4">
    <source>
        <dbReference type="ARBA" id="ARBA00023136"/>
    </source>
</evidence>
<feature type="transmembrane region" description="Helical" evidence="5">
    <location>
        <begin position="126"/>
        <end position="147"/>
    </location>
</feature>